<evidence type="ECO:0000256" key="1">
    <source>
        <dbReference type="SAM" id="MobiDB-lite"/>
    </source>
</evidence>
<dbReference type="AlphaFoldDB" id="A0A9D3SD37"/>
<feature type="region of interest" description="Disordered" evidence="1">
    <location>
        <begin position="45"/>
        <end position="111"/>
    </location>
</feature>
<feature type="compositionally biased region" description="Basic and acidic residues" evidence="1">
    <location>
        <begin position="92"/>
        <end position="104"/>
    </location>
</feature>
<comment type="caution">
    <text evidence="2">The sequence shown here is derived from an EMBL/GenBank/DDBJ whole genome shotgun (WGS) entry which is preliminary data.</text>
</comment>
<keyword evidence="3" id="KW-1185">Reference proteome</keyword>
<organism evidence="2 3">
    <name type="scientific">Hemibagrus wyckioides</name>
    <dbReference type="NCBI Taxonomy" id="337641"/>
    <lineage>
        <taxon>Eukaryota</taxon>
        <taxon>Metazoa</taxon>
        <taxon>Chordata</taxon>
        <taxon>Craniata</taxon>
        <taxon>Vertebrata</taxon>
        <taxon>Euteleostomi</taxon>
        <taxon>Actinopterygii</taxon>
        <taxon>Neopterygii</taxon>
        <taxon>Teleostei</taxon>
        <taxon>Ostariophysi</taxon>
        <taxon>Siluriformes</taxon>
        <taxon>Bagridae</taxon>
        <taxon>Hemibagrus</taxon>
    </lineage>
</organism>
<gene>
    <name evidence="2" type="ORF">KOW79_017114</name>
</gene>
<feature type="compositionally biased region" description="Basic and acidic residues" evidence="1">
    <location>
        <begin position="75"/>
        <end position="84"/>
    </location>
</feature>
<reference evidence="2 3" key="1">
    <citation type="submission" date="2021-06" db="EMBL/GenBank/DDBJ databases">
        <title>Chromosome-level genome assembly of the red-tail catfish (Hemibagrus wyckioides).</title>
        <authorList>
            <person name="Shao F."/>
        </authorList>
    </citation>
    <scope>NUCLEOTIDE SEQUENCE [LARGE SCALE GENOMIC DNA]</scope>
    <source>
        <strain evidence="2">EC202008001</strain>
        <tissue evidence="2">Blood</tissue>
    </source>
</reference>
<evidence type="ECO:0000313" key="2">
    <source>
        <dbReference type="EMBL" id="KAG7319971.1"/>
    </source>
</evidence>
<accession>A0A9D3SD37</accession>
<dbReference type="Proteomes" id="UP000824219">
    <property type="component" value="Linkage Group LG20"/>
</dbReference>
<evidence type="ECO:0000313" key="3">
    <source>
        <dbReference type="Proteomes" id="UP000824219"/>
    </source>
</evidence>
<name>A0A9D3SD37_9TELE</name>
<sequence>MRLWTSNGNKANMLMQYANARVRGKRPVVLAQRFLEGTGYNGLLGKGEDDVTGNESPDWTAGNPRKSINKLLVRGRRDTSVHEEKRKKKRRSVELKAARSESGERCGSGSV</sequence>
<protein>
    <submittedName>
        <fullName evidence="2">Uncharacterized protein</fullName>
    </submittedName>
</protein>
<dbReference type="EMBL" id="JAHKSW010000020">
    <property type="protein sequence ID" value="KAG7319971.1"/>
    <property type="molecule type" value="Genomic_DNA"/>
</dbReference>
<proteinExistence type="predicted"/>